<gene>
    <name evidence="1" type="ORF">RHMOL_Rhmol02G0143200</name>
</gene>
<keyword evidence="2" id="KW-1185">Reference proteome</keyword>
<sequence length="166" mass="18999">MLCPGGGFWLVSAADFSPLFFFFWVDRRRVVLKEIRRCGLKFAVAGIPQTIDNYILVIDKSFGFDTTIEEAQRAIIAAHVEFDSIENGFGLVKLLGRYSGKFTLNGEIVDQNELREKELPFVQDVEAKVKELTQIIPGLNNHQMSLKASIKKMEEKAKEMHEKLWF</sequence>
<proteinExistence type="predicted"/>
<evidence type="ECO:0000313" key="2">
    <source>
        <dbReference type="Proteomes" id="UP001062846"/>
    </source>
</evidence>
<organism evidence="1 2">
    <name type="scientific">Rhododendron molle</name>
    <name type="common">Chinese azalea</name>
    <name type="synonym">Azalea mollis</name>
    <dbReference type="NCBI Taxonomy" id="49168"/>
    <lineage>
        <taxon>Eukaryota</taxon>
        <taxon>Viridiplantae</taxon>
        <taxon>Streptophyta</taxon>
        <taxon>Embryophyta</taxon>
        <taxon>Tracheophyta</taxon>
        <taxon>Spermatophyta</taxon>
        <taxon>Magnoliopsida</taxon>
        <taxon>eudicotyledons</taxon>
        <taxon>Gunneridae</taxon>
        <taxon>Pentapetalae</taxon>
        <taxon>asterids</taxon>
        <taxon>Ericales</taxon>
        <taxon>Ericaceae</taxon>
        <taxon>Ericoideae</taxon>
        <taxon>Rhodoreae</taxon>
        <taxon>Rhododendron</taxon>
    </lineage>
</organism>
<reference evidence="1" key="1">
    <citation type="submission" date="2022-02" db="EMBL/GenBank/DDBJ databases">
        <title>Plant Genome Project.</title>
        <authorList>
            <person name="Zhang R.-G."/>
        </authorList>
    </citation>
    <scope>NUCLEOTIDE SEQUENCE</scope>
    <source>
        <strain evidence="1">AT1</strain>
    </source>
</reference>
<name>A0ACC0PQ56_RHOML</name>
<accession>A0ACC0PQ56</accession>
<dbReference type="EMBL" id="CM046389">
    <property type="protein sequence ID" value="KAI8567716.1"/>
    <property type="molecule type" value="Genomic_DNA"/>
</dbReference>
<dbReference type="Proteomes" id="UP001062846">
    <property type="component" value="Chromosome 2"/>
</dbReference>
<evidence type="ECO:0000313" key="1">
    <source>
        <dbReference type="EMBL" id="KAI8567716.1"/>
    </source>
</evidence>
<comment type="caution">
    <text evidence="1">The sequence shown here is derived from an EMBL/GenBank/DDBJ whole genome shotgun (WGS) entry which is preliminary data.</text>
</comment>
<protein>
    <submittedName>
        <fullName evidence="1">Uncharacterized protein</fullName>
    </submittedName>
</protein>